<name>A0A523XL85_UNCT6</name>
<gene>
    <name evidence="1" type="ORF">E3J38_06370</name>
</gene>
<dbReference type="Proteomes" id="UP000315534">
    <property type="component" value="Unassembled WGS sequence"/>
</dbReference>
<dbReference type="PIRSF" id="PIRSF008505">
    <property type="entry name" value="UCP008505"/>
    <property type="match status" value="1"/>
</dbReference>
<evidence type="ECO:0000313" key="1">
    <source>
        <dbReference type="EMBL" id="TET80054.1"/>
    </source>
</evidence>
<comment type="caution">
    <text evidence="1">The sequence shown here is derived from an EMBL/GenBank/DDBJ whole genome shotgun (WGS) entry which is preliminary data.</text>
</comment>
<evidence type="ECO:0000313" key="2">
    <source>
        <dbReference type="Proteomes" id="UP000315534"/>
    </source>
</evidence>
<dbReference type="InterPro" id="IPR016541">
    <property type="entry name" value="UCP008505"/>
</dbReference>
<dbReference type="EMBL" id="SOIP01000374">
    <property type="protein sequence ID" value="TET80054.1"/>
    <property type="molecule type" value="Genomic_DNA"/>
</dbReference>
<proteinExistence type="predicted"/>
<reference evidence="1 2" key="1">
    <citation type="submission" date="2019-03" db="EMBL/GenBank/DDBJ databases">
        <title>Metabolic potential of uncultured bacteria and archaea associated with petroleum seepage in deep-sea sediments.</title>
        <authorList>
            <person name="Dong X."/>
            <person name="Hubert C."/>
        </authorList>
    </citation>
    <scope>NUCLEOTIDE SEQUENCE [LARGE SCALE GENOMIC DNA]</scope>
    <source>
        <strain evidence="1">E29_bin36</strain>
    </source>
</reference>
<dbReference type="AlphaFoldDB" id="A0A523XL85"/>
<sequence length="159" mass="18104">MGLFGPSCYCIDTCAVIDLRSYFPDVFPSLWTSLEGMISQGTLIAPREVFRELEGKEDEVLKWAKKNKSMFLDPDDQQLQWVSRIEEEFPGLVDPDKTTADADPFVVALAICSDAAVVTQERSVSHRTSSRVRIPDVCAHHRVDCVTLRDFFKRQGWKF</sequence>
<dbReference type="Pfam" id="PF14367">
    <property type="entry name" value="DUF4411"/>
    <property type="match status" value="1"/>
</dbReference>
<organism evidence="1 2">
    <name type="scientific">candidate division TA06 bacterium</name>
    <dbReference type="NCBI Taxonomy" id="2250710"/>
    <lineage>
        <taxon>Bacteria</taxon>
        <taxon>Bacteria division TA06</taxon>
    </lineage>
</organism>
<accession>A0A523XL85</accession>
<protein>
    <submittedName>
        <fullName evidence="1">DUF4411 family protein</fullName>
    </submittedName>
</protein>